<dbReference type="PANTHER" id="PTHR33146">
    <property type="entry name" value="ENDONUCLEASE 4"/>
    <property type="match status" value="1"/>
</dbReference>
<keyword evidence="1" id="KW-0540">Nuclease</keyword>
<keyword evidence="6" id="KW-0325">Glycoprotein</keyword>
<protein>
    <submittedName>
        <fullName evidence="7">S1/P1 nuclease</fullName>
    </submittedName>
</protein>
<evidence type="ECO:0000256" key="3">
    <source>
        <dbReference type="ARBA" id="ARBA00022759"/>
    </source>
</evidence>
<dbReference type="EMBL" id="JBIGHY010000015">
    <property type="protein sequence ID" value="MFG6417070.1"/>
    <property type="molecule type" value="Genomic_DNA"/>
</dbReference>
<keyword evidence="4" id="KW-0378">Hydrolase</keyword>
<sequence>MVIYLVGDVHEPLHVGLASDKGGNLYQLRAFGRGSNLHAVWDGELIRRSAGGLSQKLHDASTVSASGSRTADLARWANESCTVRSAAGFFPDDRMAGPESDFLAAAMVGKSLEEALEDVQTTEGSVSEDMRSVIDDVLQCGQAYEFKADEDSVRDAV</sequence>
<dbReference type="InterPro" id="IPR003154">
    <property type="entry name" value="S1/P1nuclease"/>
</dbReference>
<dbReference type="Proteomes" id="UP001606300">
    <property type="component" value="Unassembled WGS sequence"/>
</dbReference>
<evidence type="ECO:0000256" key="5">
    <source>
        <dbReference type="ARBA" id="ARBA00023157"/>
    </source>
</evidence>
<proteinExistence type="predicted"/>
<dbReference type="Gene3D" id="1.10.575.10">
    <property type="entry name" value="P1 Nuclease"/>
    <property type="match status" value="1"/>
</dbReference>
<dbReference type="InterPro" id="IPR008947">
    <property type="entry name" value="PLipase_C/P1_nuclease_dom_sf"/>
</dbReference>
<dbReference type="Pfam" id="PF02265">
    <property type="entry name" value="S1-P1_nuclease"/>
    <property type="match status" value="1"/>
</dbReference>
<evidence type="ECO:0000313" key="7">
    <source>
        <dbReference type="EMBL" id="MFG6417070.1"/>
    </source>
</evidence>
<evidence type="ECO:0000256" key="1">
    <source>
        <dbReference type="ARBA" id="ARBA00022722"/>
    </source>
</evidence>
<evidence type="ECO:0000256" key="6">
    <source>
        <dbReference type="ARBA" id="ARBA00023180"/>
    </source>
</evidence>
<keyword evidence="3" id="KW-0255">Endonuclease</keyword>
<keyword evidence="2" id="KW-0479">Metal-binding</keyword>
<evidence type="ECO:0000256" key="4">
    <source>
        <dbReference type="ARBA" id="ARBA00022801"/>
    </source>
</evidence>
<organism evidence="7 8">
    <name type="scientific">Pelomonas dachongensis</name>
    <dbReference type="NCBI Taxonomy" id="3299029"/>
    <lineage>
        <taxon>Bacteria</taxon>
        <taxon>Pseudomonadati</taxon>
        <taxon>Pseudomonadota</taxon>
        <taxon>Betaproteobacteria</taxon>
        <taxon>Burkholderiales</taxon>
        <taxon>Sphaerotilaceae</taxon>
        <taxon>Roseateles</taxon>
    </lineage>
</organism>
<reference evidence="7 8" key="1">
    <citation type="submission" date="2024-09" db="EMBL/GenBank/DDBJ databases">
        <title>Novel species of the genus Pelomonas and Roseateles isolated from streams.</title>
        <authorList>
            <person name="Lu H."/>
        </authorList>
    </citation>
    <scope>NUCLEOTIDE SEQUENCE [LARGE SCALE GENOMIC DNA]</scope>
    <source>
        <strain evidence="7 8">DC23W</strain>
    </source>
</reference>
<dbReference type="PANTHER" id="PTHR33146:SF26">
    <property type="entry name" value="ENDONUCLEASE 4"/>
    <property type="match status" value="1"/>
</dbReference>
<accession>A0ABW7EUD7</accession>
<keyword evidence="8" id="KW-1185">Reference proteome</keyword>
<dbReference type="RefSeq" id="WP_394473128.1">
    <property type="nucleotide sequence ID" value="NZ_JBIGHY010000015.1"/>
</dbReference>
<comment type="caution">
    <text evidence="7">The sequence shown here is derived from an EMBL/GenBank/DDBJ whole genome shotgun (WGS) entry which is preliminary data.</text>
</comment>
<evidence type="ECO:0000256" key="2">
    <source>
        <dbReference type="ARBA" id="ARBA00022723"/>
    </source>
</evidence>
<evidence type="ECO:0000313" key="8">
    <source>
        <dbReference type="Proteomes" id="UP001606300"/>
    </source>
</evidence>
<name>A0ABW7EUD7_9BURK</name>
<gene>
    <name evidence="7" type="ORF">ACG02S_24545</name>
</gene>
<keyword evidence="5" id="KW-1015">Disulfide bond</keyword>
<dbReference type="SUPFAM" id="SSF48537">
    <property type="entry name" value="Phospholipase C/P1 nuclease"/>
    <property type="match status" value="1"/>
</dbReference>